<accession>A0A1J0A4B4</accession>
<keyword evidence="5" id="KW-0560">Oxidoreductase</keyword>
<dbReference type="OrthoDB" id="9781621at2"/>
<dbReference type="GO" id="GO:0003955">
    <property type="term" value="F:NAD(P)H dehydrogenase (quinone) activity"/>
    <property type="evidence" value="ECO:0007669"/>
    <property type="project" value="TreeGrafter"/>
</dbReference>
<dbReference type="GO" id="GO:0019646">
    <property type="term" value="P:aerobic electron transport chain"/>
    <property type="evidence" value="ECO:0007669"/>
    <property type="project" value="TreeGrafter"/>
</dbReference>
<dbReference type="RefSeq" id="WP_071456355.1">
    <property type="nucleotide sequence ID" value="NZ_CP017267.1"/>
</dbReference>
<dbReference type="PANTHER" id="PTHR42913:SF3">
    <property type="entry name" value="64 KDA MITOCHONDRIAL NADH DEHYDROGENASE (EUROFUNG)"/>
    <property type="match status" value="1"/>
</dbReference>
<keyword evidence="4" id="KW-0274">FAD</keyword>
<dbReference type="SUPFAM" id="SSF51905">
    <property type="entry name" value="FAD/NAD(P)-binding domain"/>
    <property type="match status" value="1"/>
</dbReference>
<keyword evidence="8" id="KW-1185">Reference proteome</keyword>
<dbReference type="InterPro" id="IPR023753">
    <property type="entry name" value="FAD/NAD-binding_dom"/>
</dbReference>
<dbReference type="Pfam" id="PF07992">
    <property type="entry name" value="Pyr_redox_2"/>
    <property type="match status" value="1"/>
</dbReference>
<reference evidence="7 8" key="1">
    <citation type="submission" date="2016-09" db="EMBL/GenBank/DDBJ databases">
        <title>Vagococcus teuberi sp. nov., isolated from the Malian artisanal sour milk fene.</title>
        <authorList>
            <person name="Wullschleger S."/>
            <person name="Seifert C."/>
            <person name="Baumgartner S."/>
            <person name="Lacroix C."/>
            <person name="Bonfoh B."/>
            <person name="Stevens M.J."/>
            <person name="Meile L."/>
        </authorList>
    </citation>
    <scope>NUCLEOTIDE SEQUENCE [LARGE SCALE GENOMIC DNA]</scope>
    <source>
        <strain evidence="7 8">DSM 21459</strain>
    </source>
</reference>
<sequence>MSRPRVVILGAGYAGLKTAKELSKKNVDADIILVNKNDYHYESTQLHEVAAGTEPASKITFNIVDVIDTKKVQFLKDTVIKVDKDNKKVLLENTGELAYDYLVMALGFESETFGIPGVDDYSLPLVNIKTAEAAQAHLDRALANYQKSKDELDLSIVVCGAGFTSIEYLGEITNRIPKLAKTMNFPMDKVKITCIEAMPTLLPMFSEKLGQFGIDVLKKRGVTFKVGTPIKEIKEHTVVYEENGELKEVHAHTIIWTTGVKGSHVVGESGFSERRGRVMVEKDLRVEGYPDIFMIGDVSAVMDEESGRPFPTTAQIAIKQGEAAANNLARLLTNQPTEAFTFKSLGTVASIGNNVGIGQILGGKEVKGYMGSIVKKSIINKSLLAVGTAGTLLKKGRFDYYH</sequence>
<dbReference type="PRINTS" id="PR00368">
    <property type="entry name" value="FADPNR"/>
</dbReference>
<proteinExistence type="inferred from homology"/>
<dbReference type="KEGG" id="vte:BHY08_02425"/>
<evidence type="ECO:0000256" key="3">
    <source>
        <dbReference type="ARBA" id="ARBA00022630"/>
    </source>
</evidence>
<gene>
    <name evidence="7" type="ORF">BHY08_02425</name>
</gene>
<evidence type="ECO:0000256" key="2">
    <source>
        <dbReference type="ARBA" id="ARBA00005272"/>
    </source>
</evidence>
<comment type="cofactor">
    <cofactor evidence="1">
        <name>FAD</name>
        <dbReference type="ChEBI" id="CHEBI:57692"/>
    </cofactor>
</comment>
<keyword evidence="3" id="KW-0285">Flavoprotein</keyword>
<evidence type="ECO:0000256" key="4">
    <source>
        <dbReference type="ARBA" id="ARBA00022827"/>
    </source>
</evidence>
<evidence type="ECO:0000256" key="1">
    <source>
        <dbReference type="ARBA" id="ARBA00001974"/>
    </source>
</evidence>
<dbReference type="InterPro" id="IPR051169">
    <property type="entry name" value="NADH-Q_oxidoreductase"/>
</dbReference>
<dbReference type="PANTHER" id="PTHR42913">
    <property type="entry name" value="APOPTOSIS-INDUCING FACTOR 1"/>
    <property type="match status" value="1"/>
</dbReference>
<evidence type="ECO:0000259" key="6">
    <source>
        <dbReference type="Pfam" id="PF07992"/>
    </source>
</evidence>
<dbReference type="EMBL" id="CP017267">
    <property type="protein sequence ID" value="APB30779.1"/>
    <property type="molecule type" value="Genomic_DNA"/>
</dbReference>
<dbReference type="Gene3D" id="3.50.50.100">
    <property type="match status" value="1"/>
</dbReference>
<name>A0A1J0A4B4_9ENTE</name>
<dbReference type="AlphaFoldDB" id="A0A1J0A4B4"/>
<protein>
    <submittedName>
        <fullName evidence="7">NADH dehydrogenase</fullName>
    </submittedName>
</protein>
<evidence type="ECO:0000313" key="8">
    <source>
        <dbReference type="Proteomes" id="UP000191200"/>
    </source>
</evidence>
<evidence type="ECO:0000313" key="7">
    <source>
        <dbReference type="EMBL" id="APB30779.1"/>
    </source>
</evidence>
<evidence type="ECO:0000256" key="5">
    <source>
        <dbReference type="ARBA" id="ARBA00023002"/>
    </source>
</evidence>
<dbReference type="STRING" id="519472.BHY08_02425"/>
<comment type="similarity">
    <text evidence="2">Belongs to the NADH dehydrogenase family.</text>
</comment>
<dbReference type="InterPro" id="IPR036188">
    <property type="entry name" value="FAD/NAD-bd_sf"/>
</dbReference>
<organism evidence="7 8">
    <name type="scientific">Vagococcus teuberi</name>
    <dbReference type="NCBI Taxonomy" id="519472"/>
    <lineage>
        <taxon>Bacteria</taxon>
        <taxon>Bacillati</taxon>
        <taxon>Bacillota</taxon>
        <taxon>Bacilli</taxon>
        <taxon>Lactobacillales</taxon>
        <taxon>Enterococcaceae</taxon>
        <taxon>Vagococcus</taxon>
    </lineage>
</organism>
<dbReference type="Proteomes" id="UP000191200">
    <property type="component" value="Chromosome"/>
</dbReference>
<feature type="domain" description="FAD/NAD(P)-binding" evidence="6">
    <location>
        <begin position="5"/>
        <end position="321"/>
    </location>
</feature>